<dbReference type="EMBL" id="JAKOGI010001527">
    <property type="protein sequence ID" value="KAJ8425165.1"/>
    <property type="molecule type" value="Genomic_DNA"/>
</dbReference>
<proteinExistence type="predicted"/>
<comment type="caution">
    <text evidence="2">The sequence shown here is derived from an EMBL/GenBank/DDBJ whole genome shotgun (WGS) entry which is preliminary data.</text>
</comment>
<gene>
    <name evidence="2" type="ORF">Cgig2_031558</name>
</gene>
<feature type="compositionally biased region" description="Basic and acidic residues" evidence="1">
    <location>
        <begin position="49"/>
        <end position="61"/>
    </location>
</feature>
<dbReference type="Proteomes" id="UP001153076">
    <property type="component" value="Unassembled WGS sequence"/>
</dbReference>
<evidence type="ECO:0000313" key="3">
    <source>
        <dbReference type="Proteomes" id="UP001153076"/>
    </source>
</evidence>
<accession>A0A9Q1JMW7</accession>
<protein>
    <submittedName>
        <fullName evidence="2">Uncharacterized protein</fullName>
    </submittedName>
</protein>
<keyword evidence="3" id="KW-1185">Reference proteome</keyword>
<evidence type="ECO:0000256" key="1">
    <source>
        <dbReference type="SAM" id="MobiDB-lite"/>
    </source>
</evidence>
<organism evidence="2 3">
    <name type="scientific">Carnegiea gigantea</name>
    <dbReference type="NCBI Taxonomy" id="171969"/>
    <lineage>
        <taxon>Eukaryota</taxon>
        <taxon>Viridiplantae</taxon>
        <taxon>Streptophyta</taxon>
        <taxon>Embryophyta</taxon>
        <taxon>Tracheophyta</taxon>
        <taxon>Spermatophyta</taxon>
        <taxon>Magnoliopsida</taxon>
        <taxon>eudicotyledons</taxon>
        <taxon>Gunneridae</taxon>
        <taxon>Pentapetalae</taxon>
        <taxon>Caryophyllales</taxon>
        <taxon>Cactineae</taxon>
        <taxon>Cactaceae</taxon>
        <taxon>Cactoideae</taxon>
        <taxon>Echinocereeae</taxon>
        <taxon>Carnegiea</taxon>
    </lineage>
</organism>
<reference evidence="2" key="1">
    <citation type="submission" date="2022-04" db="EMBL/GenBank/DDBJ databases">
        <title>Carnegiea gigantea Genome sequencing and assembly v2.</title>
        <authorList>
            <person name="Copetti D."/>
            <person name="Sanderson M.J."/>
            <person name="Burquez A."/>
            <person name="Wojciechowski M.F."/>
        </authorList>
    </citation>
    <scope>NUCLEOTIDE SEQUENCE</scope>
    <source>
        <strain evidence="2">SGP5-SGP5p</strain>
        <tissue evidence="2">Aerial part</tissue>
    </source>
</reference>
<sequence>MPGLDSTQSVKSLSWANLKAHRAFKVYARARAPPKGNGGKPYNEEGEDDGKGEPDNRKKEEGEETGTPQTNPCIDDVEQLFKESAIKLARETPTEATNTWKGDYQNRNKKDNDSTNIEMHALDCYTEYTTIGSIYSQALQLLLSKDRINLLPSKVEIENRWKPKN</sequence>
<dbReference type="AlphaFoldDB" id="A0A9Q1JMW7"/>
<feature type="region of interest" description="Disordered" evidence="1">
    <location>
        <begin position="27"/>
        <end position="73"/>
    </location>
</feature>
<evidence type="ECO:0000313" key="2">
    <source>
        <dbReference type="EMBL" id="KAJ8425165.1"/>
    </source>
</evidence>
<name>A0A9Q1JMW7_9CARY</name>